<comment type="similarity">
    <text evidence="1 2">Belongs to the cytochrome P450 family.</text>
</comment>
<dbReference type="InterPro" id="IPR017972">
    <property type="entry name" value="Cyt_P450_CS"/>
</dbReference>
<keyword evidence="2" id="KW-0503">Monooxygenase</keyword>
<dbReference type="SUPFAM" id="SSF48264">
    <property type="entry name" value="Cytochrome P450"/>
    <property type="match status" value="1"/>
</dbReference>
<keyword evidence="2" id="KW-0349">Heme</keyword>
<dbReference type="PRINTS" id="PR00359">
    <property type="entry name" value="BP450"/>
</dbReference>
<organism evidence="3 4">
    <name type="scientific">Kribbella koreensis</name>
    <dbReference type="NCBI Taxonomy" id="57909"/>
    <lineage>
        <taxon>Bacteria</taxon>
        <taxon>Bacillati</taxon>
        <taxon>Actinomycetota</taxon>
        <taxon>Actinomycetes</taxon>
        <taxon>Propionibacteriales</taxon>
        <taxon>Kribbellaceae</taxon>
        <taxon>Kribbella</taxon>
    </lineage>
</organism>
<gene>
    <name evidence="3" type="ORF">GCM10009554_61930</name>
</gene>
<protein>
    <submittedName>
        <fullName evidence="3">Cytochrome P450</fullName>
    </submittedName>
</protein>
<dbReference type="EMBL" id="BAAAHK010000017">
    <property type="protein sequence ID" value="GAA0955064.1"/>
    <property type="molecule type" value="Genomic_DNA"/>
</dbReference>
<dbReference type="InterPro" id="IPR036396">
    <property type="entry name" value="Cyt_P450_sf"/>
</dbReference>
<evidence type="ECO:0000256" key="1">
    <source>
        <dbReference type="ARBA" id="ARBA00010617"/>
    </source>
</evidence>
<evidence type="ECO:0000256" key="2">
    <source>
        <dbReference type="RuleBase" id="RU000461"/>
    </source>
</evidence>
<dbReference type="PANTHER" id="PTHR46696">
    <property type="entry name" value="P450, PUTATIVE (EUROFUNG)-RELATED"/>
    <property type="match status" value="1"/>
</dbReference>
<dbReference type="Gene3D" id="1.10.630.10">
    <property type="entry name" value="Cytochrome P450"/>
    <property type="match status" value="1"/>
</dbReference>
<keyword evidence="2" id="KW-0479">Metal-binding</keyword>
<accession>A0ABN1RCX1</accession>
<dbReference type="InterPro" id="IPR002397">
    <property type="entry name" value="Cyt_P450_B"/>
</dbReference>
<reference evidence="3 4" key="1">
    <citation type="journal article" date="2019" name="Int. J. Syst. Evol. Microbiol.">
        <title>The Global Catalogue of Microorganisms (GCM) 10K type strain sequencing project: providing services to taxonomists for standard genome sequencing and annotation.</title>
        <authorList>
            <consortium name="The Broad Institute Genomics Platform"/>
            <consortium name="The Broad Institute Genome Sequencing Center for Infectious Disease"/>
            <person name="Wu L."/>
            <person name="Ma J."/>
        </authorList>
    </citation>
    <scope>NUCLEOTIDE SEQUENCE [LARGE SCALE GENOMIC DNA]</scope>
    <source>
        <strain evidence="3 4">JCM 10977</strain>
    </source>
</reference>
<comment type="caution">
    <text evidence="3">The sequence shown here is derived from an EMBL/GenBank/DDBJ whole genome shotgun (WGS) entry which is preliminary data.</text>
</comment>
<sequence length="393" mass="42644">MRVGPTWQCVEFGRDPYAWQRSVGGGGLIEDRELGGWIVADYRLARQVLAGPRFLKAPDRALPGPYTDRMQELSGSSLLFMDPPDHGRIRATMRDRFRPAAVKELGPSLKNAAVDAVRNWQTAGTDFVAGAALPYAIDVLACVLGVRTPDREMFVENTRLLVREFSVPLDSPEQRLIVGAKVELVAYLLEELEARQGLAGDLLGDLIGAQRDGRLSAEEMISAALSVLVAGVQPMADALANGVYQLAGHADQQQLLRSRPDLLANAVEEVLRHDSSVTLTDRVAAADLTLGRCPVQRGQWMFPALALANHDARVSPAPTEFDISRPSILHSSFGAGAHYCLGAGLARAALMAFFETLLQESVRIDLADTGASRRSEVPASRGFVALWIAVAWR</sequence>
<keyword evidence="2" id="KW-0408">Iron</keyword>
<proteinExistence type="inferred from homology"/>
<dbReference type="InterPro" id="IPR001128">
    <property type="entry name" value="Cyt_P450"/>
</dbReference>
<dbReference type="RefSeq" id="WP_343978166.1">
    <property type="nucleotide sequence ID" value="NZ_BAAAHK010000017.1"/>
</dbReference>
<keyword evidence="2" id="KW-0560">Oxidoreductase</keyword>
<evidence type="ECO:0000313" key="4">
    <source>
        <dbReference type="Proteomes" id="UP001500542"/>
    </source>
</evidence>
<name>A0ABN1RCX1_9ACTN</name>
<evidence type="ECO:0000313" key="3">
    <source>
        <dbReference type="EMBL" id="GAA0955064.1"/>
    </source>
</evidence>
<dbReference type="Proteomes" id="UP001500542">
    <property type="component" value="Unassembled WGS sequence"/>
</dbReference>
<dbReference type="PROSITE" id="PS00086">
    <property type="entry name" value="CYTOCHROME_P450"/>
    <property type="match status" value="1"/>
</dbReference>
<keyword evidence="4" id="KW-1185">Reference proteome</keyword>
<dbReference type="Pfam" id="PF00067">
    <property type="entry name" value="p450"/>
    <property type="match status" value="1"/>
</dbReference>
<dbReference type="PANTHER" id="PTHR46696:SF4">
    <property type="entry name" value="BIOTIN BIOSYNTHESIS CYTOCHROME P450"/>
    <property type="match status" value="1"/>
</dbReference>